<dbReference type="Proteomes" id="UP001305647">
    <property type="component" value="Unassembled WGS sequence"/>
</dbReference>
<proteinExistence type="predicted"/>
<feature type="region of interest" description="Disordered" evidence="1">
    <location>
        <begin position="1"/>
        <end position="58"/>
    </location>
</feature>
<sequence length="443" mass="48725">MTRHAQDELASDETNEFSAPAQRKATLTELENASQTPAGRKGRKGPVNGRSSHSGIRLPCPLYVAEPGRYTKITKGCTGSTYAGMQGVNEHISRYHSWDTRCTKCWETFRQSTRKSIAGDKEAHVCIPRELSKEEEETTIPWITKDLQDTWRDWRKSLTKGAASENKEDTATRHWKHVFKILYPGRSVPDPVSISQASVQPEAPPQPSSSHQPKRSPRKQSPGKQPPGNQPPGKQPARKRQASSSPTSNRTGSKMKAFGTKQQGDNGAEDAGINLADPSHNVFVASEYDYANSTLYSTVTPPVTRRSSIPDLVGFRPRQCIDPSLLNQRDYNIGPPVPASWVSSPPPTYVDDGSSVQPRDVPTMTDPSSVDHSDDVAGHNLGPSQLMLPIPEPTDIERRLFLDMMLGSVSDGLDLLETGGSGHYPGGDEFNRDEFLTEEAQEN</sequence>
<feature type="region of interest" description="Disordered" evidence="1">
    <location>
        <begin position="337"/>
        <end position="372"/>
    </location>
</feature>
<feature type="compositionally biased region" description="Pro residues" evidence="1">
    <location>
        <begin position="224"/>
        <end position="234"/>
    </location>
</feature>
<reference evidence="2" key="2">
    <citation type="submission" date="2023-05" db="EMBL/GenBank/DDBJ databases">
        <authorList>
            <consortium name="Lawrence Berkeley National Laboratory"/>
            <person name="Steindorff A."/>
            <person name="Hensen N."/>
            <person name="Bonometti L."/>
            <person name="Westerberg I."/>
            <person name="Brannstrom I.O."/>
            <person name="Guillou S."/>
            <person name="Cros-Aarteil S."/>
            <person name="Calhoun S."/>
            <person name="Haridas S."/>
            <person name="Kuo A."/>
            <person name="Mondo S."/>
            <person name="Pangilinan J."/>
            <person name="Riley R."/>
            <person name="Labutti K."/>
            <person name="Andreopoulos B."/>
            <person name="Lipzen A."/>
            <person name="Chen C."/>
            <person name="Yanf M."/>
            <person name="Daum C."/>
            <person name="Ng V."/>
            <person name="Clum A."/>
            <person name="Ohm R."/>
            <person name="Martin F."/>
            <person name="Silar P."/>
            <person name="Natvig D."/>
            <person name="Lalanne C."/>
            <person name="Gautier V."/>
            <person name="Ament-Velasquez S.L."/>
            <person name="Kruys A."/>
            <person name="Hutchinson M.I."/>
            <person name="Powell A.J."/>
            <person name="Barry K."/>
            <person name="Miller A.N."/>
            <person name="Grigoriev I.V."/>
            <person name="Debuchy R."/>
            <person name="Gladieux P."/>
            <person name="Thoren M.H."/>
            <person name="Johannesson H."/>
        </authorList>
    </citation>
    <scope>NUCLEOTIDE SEQUENCE</scope>
    <source>
        <strain evidence="2">CBS 757.83</strain>
    </source>
</reference>
<evidence type="ECO:0000313" key="3">
    <source>
        <dbReference type="Proteomes" id="UP001305647"/>
    </source>
</evidence>
<name>A0AAN6QE51_9PEZI</name>
<evidence type="ECO:0000256" key="1">
    <source>
        <dbReference type="SAM" id="MobiDB-lite"/>
    </source>
</evidence>
<keyword evidence="3" id="KW-1185">Reference proteome</keyword>
<reference evidence="2" key="1">
    <citation type="journal article" date="2023" name="Mol. Phylogenet. Evol.">
        <title>Genome-scale phylogeny and comparative genomics of the fungal order Sordariales.</title>
        <authorList>
            <person name="Hensen N."/>
            <person name="Bonometti L."/>
            <person name="Westerberg I."/>
            <person name="Brannstrom I.O."/>
            <person name="Guillou S."/>
            <person name="Cros-Aarteil S."/>
            <person name="Calhoun S."/>
            <person name="Haridas S."/>
            <person name="Kuo A."/>
            <person name="Mondo S."/>
            <person name="Pangilinan J."/>
            <person name="Riley R."/>
            <person name="LaButti K."/>
            <person name="Andreopoulos B."/>
            <person name="Lipzen A."/>
            <person name="Chen C."/>
            <person name="Yan M."/>
            <person name="Daum C."/>
            <person name="Ng V."/>
            <person name="Clum A."/>
            <person name="Steindorff A."/>
            <person name="Ohm R.A."/>
            <person name="Martin F."/>
            <person name="Silar P."/>
            <person name="Natvig D.O."/>
            <person name="Lalanne C."/>
            <person name="Gautier V."/>
            <person name="Ament-Velasquez S.L."/>
            <person name="Kruys A."/>
            <person name="Hutchinson M.I."/>
            <person name="Powell A.J."/>
            <person name="Barry K."/>
            <person name="Miller A.N."/>
            <person name="Grigoriev I.V."/>
            <person name="Debuchy R."/>
            <person name="Gladieux P."/>
            <person name="Hiltunen Thoren M."/>
            <person name="Johannesson H."/>
        </authorList>
    </citation>
    <scope>NUCLEOTIDE SEQUENCE</scope>
    <source>
        <strain evidence="2">CBS 757.83</strain>
    </source>
</reference>
<feature type="region of interest" description="Disordered" evidence="1">
    <location>
        <begin position="418"/>
        <end position="443"/>
    </location>
</feature>
<organism evidence="2 3">
    <name type="scientific">Parathielavia hyrcaniae</name>
    <dbReference type="NCBI Taxonomy" id="113614"/>
    <lineage>
        <taxon>Eukaryota</taxon>
        <taxon>Fungi</taxon>
        <taxon>Dikarya</taxon>
        <taxon>Ascomycota</taxon>
        <taxon>Pezizomycotina</taxon>
        <taxon>Sordariomycetes</taxon>
        <taxon>Sordariomycetidae</taxon>
        <taxon>Sordariales</taxon>
        <taxon>Chaetomiaceae</taxon>
        <taxon>Parathielavia</taxon>
    </lineage>
</organism>
<evidence type="ECO:0000313" key="2">
    <source>
        <dbReference type="EMBL" id="KAK4106565.1"/>
    </source>
</evidence>
<comment type="caution">
    <text evidence="2">The sequence shown here is derived from an EMBL/GenBank/DDBJ whole genome shotgun (WGS) entry which is preliminary data.</text>
</comment>
<feature type="region of interest" description="Disordered" evidence="1">
    <location>
        <begin position="191"/>
        <end position="275"/>
    </location>
</feature>
<feature type="compositionally biased region" description="Polar residues" evidence="1">
    <location>
        <begin position="242"/>
        <end position="252"/>
    </location>
</feature>
<accession>A0AAN6QE51</accession>
<dbReference type="EMBL" id="MU863624">
    <property type="protein sequence ID" value="KAK4106565.1"/>
    <property type="molecule type" value="Genomic_DNA"/>
</dbReference>
<gene>
    <name evidence="2" type="ORF">N658DRAFT_503001</name>
</gene>
<dbReference type="AlphaFoldDB" id="A0AAN6QE51"/>
<protein>
    <submittedName>
        <fullName evidence="2">Uncharacterized protein</fullName>
    </submittedName>
</protein>